<dbReference type="InterPro" id="IPR036397">
    <property type="entry name" value="RNaseH_sf"/>
</dbReference>
<sequence>MEARNLTIEVMWLRSYLNLADERPIWAKVADVLIAAAIPTNPTERNVNPKVKANVFLQSWETKISALPDHLKRMLTTAKDLRLRTEGIAFSKKILRQQPIWYHNDARPRLRLLNNSLASNCLKEKHKLFTVGQAEGLAESLQRTDHIASDERECPDCKKIEENYGCSHPHRCMTRAKELLDALHPKWDPRREIQPENYEQTPEESEIDSRVTTNGALGDVFRVYWRRQALHLPPEEERPAAWKNEEGQRTLTIGGITLGENKEEGLAGASILANNTGTEPVLLKVPREINITSKRECELLAIEHILENTPEDLQVNIEGVSSRTAKLLSSSLPKMEDNGFVGVPNRDLIKKIIAKVRQRKRRTIVKKTDGKDPDAIKRA</sequence>
<evidence type="ECO:0008006" key="3">
    <source>
        <dbReference type="Google" id="ProtNLM"/>
    </source>
</evidence>
<accession>A0ABR2ZF18</accession>
<dbReference type="Proteomes" id="UP001437256">
    <property type="component" value="Unassembled WGS sequence"/>
</dbReference>
<evidence type="ECO:0000313" key="2">
    <source>
        <dbReference type="Proteomes" id="UP001437256"/>
    </source>
</evidence>
<organism evidence="1 2">
    <name type="scientific">Marasmius tenuissimus</name>
    <dbReference type="NCBI Taxonomy" id="585030"/>
    <lineage>
        <taxon>Eukaryota</taxon>
        <taxon>Fungi</taxon>
        <taxon>Dikarya</taxon>
        <taxon>Basidiomycota</taxon>
        <taxon>Agaricomycotina</taxon>
        <taxon>Agaricomycetes</taxon>
        <taxon>Agaricomycetidae</taxon>
        <taxon>Agaricales</taxon>
        <taxon>Marasmiineae</taxon>
        <taxon>Marasmiaceae</taxon>
        <taxon>Marasmius</taxon>
    </lineage>
</organism>
<evidence type="ECO:0000313" key="1">
    <source>
        <dbReference type="EMBL" id="KAL0059037.1"/>
    </source>
</evidence>
<protein>
    <recommendedName>
        <fullName evidence="3">RNase H type-1 domain-containing protein</fullName>
    </recommendedName>
</protein>
<comment type="caution">
    <text evidence="1">The sequence shown here is derived from an EMBL/GenBank/DDBJ whole genome shotgun (WGS) entry which is preliminary data.</text>
</comment>
<gene>
    <name evidence="1" type="ORF">AAF712_014250</name>
</gene>
<dbReference type="Gene3D" id="3.30.420.10">
    <property type="entry name" value="Ribonuclease H-like superfamily/Ribonuclease H"/>
    <property type="match status" value="1"/>
</dbReference>
<proteinExistence type="predicted"/>
<reference evidence="1 2" key="1">
    <citation type="submission" date="2024-05" db="EMBL/GenBank/DDBJ databases">
        <title>A draft genome resource for the thread blight pathogen Marasmius tenuissimus strain MS-2.</title>
        <authorList>
            <person name="Yulfo-Soto G.E."/>
            <person name="Baruah I.K."/>
            <person name="Amoako-Attah I."/>
            <person name="Bukari Y."/>
            <person name="Meinhardt L.W."/>
            <person name="Bailey B.A."/>
            <person name="Cohen S.P."/>
        </authorList>
    </citation>
    <scope>NUCLEOTIDE SEQUENCE [LARGE SCALE GENOMIC DNA]</scope>
    <source>
        <strain evidence="1 2">MS-2</strain>
    </source>
</reference>
<dbReference type="EMBL" id="JBBXMP010000254">
    <property type="protein sequence ID" value="KAL0059037.1"/>
    <property type="molecule type" value="Genomic_DNA"/>
</dbReference>
<keyword evidence="2" id="KW-1185">Reference proteome</keyword>
<name>A0ABR2ZF18_9AGAR</name>